<dbReference type="Proteomes" id="UP000015101">
    <property type="component" value="Unassembled WGS sequence"/>
</dbReference>
<dbReference type="Gene3D" id="1.25.10.10">
    <property type="entry name" value="Leucine-rich Repeat Variant"/>
    <property type="match status" value="2"/>
</dbReference>
<dbReference type="EnsemblMetazoa" id="HelroT81778">
    <property type="protein sequence ID" value="HelroP81778"/>
    <property type="gene ID" value="HelroG81778"/>
</dbReference>
<dbReference type="AlphaFoldDB" id="T1G4I6"/>
<dbReference type="InParanoid" id="T1G4I6"/>
<reference evidence="1 3" key="2">
    <citation type="journal article" date="2013" name="Nature">
        <title>Insights into bilaterian evolution from three spiralian genomes.</title>
        <authorList>
            <person name="Simakov O."/>
            <person name="Marletaz F."/>
            <person name="Cho S.J."/>
            <person name="Edsinger-Gonzales E."/>
            <person name="Havlak P."/>
            <person name="Hellsten U."/>
            <person name="Kuo D.H."/>
            <person name="Larsson T."/>
            <person name="Lv J."/>
            <person name="Arendt D."/>
            <person name="Savage R."/>
            <person name="Osoegawa K."/>
            <person name="de Jong P."/>
            <person name="Grimwood J."/>
            <person name="Chapman J.A."/>
            <person name="Shapiro H."/>
            <person name="Aerts A."/>
            <person name="Otillar R.P."/>
            <person name="Terry A.Y."/>
            <person name="Boore J.L."/>
            <person name="Grigoriev I.V."/>
            <person name="Lindberg D.R."/>
            <person name="Seaver E.C."/>
            <person name="Weisblat D.A."/>
            <person name="Putnam N.H."/>
            <person name="Rokhsar D.S."/>
        </authorList>
    </citation>
    <scope>NUCLEOTIDE SEQUENCE</scope>
</reference>
<dbReference type="STRING" id="6412.T1G4I6"/>
<proteinExistence type="predicted"/>
<keyword evidence="3" id="KW-1185">Reference proteome</keyword>
<evidence type="ECO:0000313" key="3">
    <source>
        <dbReference type="Proteomes" id="UP000015101"/>
    </source>
</evidence>
<dbReference type="InterPro" id="IPR000225">
    <property type="entry name" value="Armadillo"/>
</dbReference>
<gene>
    <name evidence="2" type="primary">20215984</name>
    <name evidence="1" type="ORF">HELRODRAFT_81778</name>
</gene>
<sequence>EQYKKARQQFVQTIADQSCQPHMIDILHQVGVLNLLKPLLMDCVPSIQQTAATALGRLANHSDAMAEAIVDCGILPQLVYSLSEQNASELFYKKAVAFVLRSVARHSPRLALAIVQCGAVDALVICLEEFDPGVKESAAWALGDIAKHNPELAQSVVDAGSVPLLVTCLQEPEHAVKRVAASALSEISKHCVELAQVVVDAGSICLLVRLIPCPETKVKRQVYSALGQIAKHNIDLAEMVVDAEVFPYVLHSLKDPDDIVKKNAATLVREVSKHSSELAQLVVNAGGLGAVVEYMGCTRGNIRLPGVMMLGYVAAHSENLAMTVIVSKGVVMLGCVLCDECEDYMLAAAAWSLGQIGRHTPEHAKAVAMANVLPRLLQLYITESYSEDLKIKAKNALKSVITKCTLLCALEPLFQEAPENIMKHILGQFSKVLPHDSQARKDFVTSGGLKKIQEIKAEPGSAMAEYITVINNCYPEEIIRYYSPGYPESLLEKLNI</sequence>
<dbReference type="eggNOG" id="KOG0166">
    <property type="taxonomic scope" value="Eukaryota"/>
</dbReference>
<dbReference type="EMBL" id="AMQM01005072">
    <property type="status" value="NOT_ANNOTATED_CDS"/>
    <property type="molecule type" value="Genomic_DNA"/>
</dbReference>
<protein>
    <recommendedName>
        <fullName evidence="4">Sperm-associated antigen 6</fullName>
    </recommendedName>
</protein>
<accession>T1G4I6</accession>
<dbReference type="CTD" id="20215984"/>
<evidence type="ECO:0000313" key="1">
    <source>
        <dbReference type="EMBL" id="ESO01338.1"/>
    </source>
</evidence>
<dbReference type="PANTHER" id="PTHR23314:SF0">
    <property type="entry name" value="SPERM-ASSOCIATED ANTIGEN 6"/>
    <property type="match status" value="1"/>
</dbReference>
<evidence type="ECO:0000313" key="2">
    <source>
        <dbReference type="EnsemblMetazoa" id="HelroP81778"/>
    </source>
</evidence>
<dbReference type="KEGG" id="hro:HELRODRAFT_81778"/>
<reference evidence="2" key="3">
    <citation type="submission" date="2015-06" db="UniProtKB">
        <authorList>
            <consortium name="EnsemblMetazoa"/>
        </authorList>
    </citation>
    <scope>IDENTIFICATION</scope>
</reference>
<name>T1G4I6_HELRO</name>
<dbReference type="PANTHER" id="PTHR23314">
    <property type="entry name" value="SPERM-ASSOCIATED ANTIGEN 6 ARMADILLO REPEAT-CONTAINING"/>
    <property type="match status" value="1"/>
</dbReference>
<dbReference type="OMA" id="CECIEQS"/>
<dbReference type="InterPro" id="IPR011989">
    <property type="entry name" value="ARM-like"/>
</dbReference>
<dbReference type="RefSeq" id="XP_009020574.1">
    <property type="nucleotide sequence ID" value="XM_009022326.1"/>
</dbReference>
<dbReference type="GO" id="GO:0015630">
    <property type="term" value="C:microtubule cytoskeleton"/>
    <property type="evidence" value="ECO:0000318"/>
    <property type="project" value="GO_Central"/>
</dbReference>
<dbReference type="FunFam" id="1.25.10.10:FF:000129">
    <property type="entry name" value="sperm-associated antigen 6 isoform X1"/>
    <property type="match status" value="1"/>
</dbReference>
<dbReference type="GeneID" id="20215984"/>
<reference evidence="3" key="1">
    <citation type="submission" date="2012-12" db="EMBL/GenBank/DDBJ databases">
        <authorList>
            <person name="Hellsten U."/>
            <person name="Grimwood J."/>
            <person name="Chapman J.A."/>
            <person name="Shapiro H."/>
            <person name="Aerts A."/>
            <person name="Otillar R.P."/>
            <person name="Terry A.Y."/>
            <person name="Boore J.L."/>
            <person name="Simakov O."/>
            <person name="Marletaz F."/>
            <person name="Cho S.-J."/>
            <person name="Edsinger-Gonzales E."/>
            <person name="Havlak P."/>
            <person name="Kuo D.-H."/>
            <person name="Larsson T."/>
            <person name="Lv J."/>
            <person name="Arendt D."/>
            <person name="Savage R."/>
            <person name="Osoegawa K."/>
            <person name="de Jong P."/>
            <person name="Lindberg D.R."/>
            <person name="Seaver E.C."/>
            <person name="Weisblat D.A."/>
            <person name="Putnam N.H."/>
            <person name="Grigoriev I.V."/>
            <person name="Rokhsar D.S."/>
        </authorList>
    </citation>
    <scope>NUCLEOTIDE SEQUENCE</scope>
</reference>
<dbReference type="GO" id="GO:0003341">
    <property type="term" value="P:cilium movement"/>
    <property type="evidence" value="ECO:0000318"/>
    <property type="project" value="GO_Central"/>
</dbReference>
<dbReference type="Pfam" id="PF00514">
    <property type="entry name" value="Arm"/>
    <property type="match status" value="2"/>
</dbReference>
<evidence type="ECO:0008006" key="4">
    <source>
        <dbReference type="Google" id="ProtNLM"/>
    </source>
</evidence>
<organism evidence="2 3">
    <name type="scientific">Helobdella robusta</name>
    <name type="common">Californian leech</name>
    <dbReference type="NCBI Taxonomy" id="6412"/>
    <lineage>
        <taxon>Eukaryota</taxon>
        <taxon>Metazoa</taxon>
        <taxon>Spiralia</taxon>
        <taxon>Lophotrochozoa</taxon>
        <taxon>Annelida</taxon>
        <taxon>Clitellata</taxon>
        <taxon>Hirudinea</taxon>
        <taxon>Rhynchobdellida</taxon>
        <taxon>Glossiphoniidae</taxon>
        <taxon>Helobdella</taxon>
    </lineage>
</organism>
<dbReference type="OrthoDB" id="7537227at2759"/>
<dbReference type="InterPro" id="IPR016024">
    <property type="entry name" value="ARM-type_fold"/>
</dbReference>
<dbReference type="SMART" id="SM00185">
    <property type="entry name" value="ARM"/>
    <property type="match status" value="8"/>
</dbReference>
<dbReference type="SUPFAM" id="SSF48371">
    <property type="entry name" value="ARM repeat"/>
    <property type="match status" value="1"/>
</dbReference>
<dbReference type="HOGENOM" id="CLU_022627_1_0_1"/>
<dbReference type="EMBL" id="KB096785">
    <property type="protein sequence ID" value="ESO01338.1"/>
    <property type="molecule type" value="Genomic_DNA"/>
</dbReference>
<dbReference type="GO" id="GO:0008017">
    <property type="term" value="F:microtubule binding"/>
    <property type="evidence" value="ECO:0000318"/>
    <property type="project" value="GO_Central"/>
</dbReference>